<sequence length="62" mass="6959">MALEANKTIPRRISIAETYVDDTGRHQKIDRSTQTKLLSLLSAEGINDQPIPPVKVWREGSL</sequence>
<accession>A0AAD0SEB2</accession>
<evidence type="ECO:0000313" key="1">
    <source>
        <dbReference type="EMBL" id="AXW86203.1"/>
    </source>
</evidence>
<organism evidence="1 2">
    <name type="scientific">Lonsdalea britannica</name>
    <dbReference type="NCBI Taxonomy" id="1082704"/>
    <lineage>
        <taxon>Bacteria</taxon>
        <taxon>Pseudomonadati</taxon>
        <taxon>Pseudomonadota</taxon>
        <taxon>Gammaproteobacteria</taxon>
        <taxon>Enterobacterales</taxon>
        <taxon>Pectobacteriaceae</taxon>
        <taxon>Lonsdalea</taxon>
    </lineage>
</organism>
<dbReference type="EMBL" id="CP023009">
    <property type="protein sequence ID" value="AXW86203.1"/>
    <property type="molecule type" value="Genomic_DNA"/>
</dbReference>
<gene>
    <name evidence="1" type="ORF">CKQ53_03855</name>
</gene>
<dbReference type="AlphaFoldDB" id="A0AAD0SEB2"/>
<dbReference type="KEGG" id="lbq:CKQ53_03855"/>
<name>A0AAD0SEB2_9GAMM</name>
<keyword evidence="2" id="KW-1185">Reference proteome</keyword>
<reference evidence="1 2" key="1">
    <citation type="submission" date="2017-08" db="EMBL/GenBank/DDBJ databases">
        <title>Comparative genomics of bacteria isolated from necrotic lesions of AOD affected trees.</title>
        <authorList>
            <person name="Doonan J."/>
            <person name="Denman S."/>
            <person name="McDonald J.E."/>
        </authorList>
    </citation>
    <scope>NUCLEOTIDE SEQUENCE [LARGE SCALE GENOMIC DNA]</scope>
    <source>
        <strain evidence="1 2">477</strain>
    </source>
</reference>
<evidence type="ECO:0000313" key="2">
    <source>
        <dbReference type="Proteomes" id="UP000263881"/>
    </source>
</evidence>
<dbReference type="Proteomes" id="UP000263881">
    <property type="component" value="Chromosome"/>
</dbReference>
<proteinExistence type="predicted"/>
<protein>
    <submittedName>
        <fullName evidence="1">Uncharacterized protein</fullName>
    </submittedName>
</protein>
<dbReference type="RefSeq" id="WP_244200995.1">
    <property type="nucleotide sequence ID" value="NZ_CP023009.1"/>
</dbReference>